<gene>
    <name evidence="1" type="ORF">NVIE_001940</name>
</gene>
<reference evidence="1 2" key="1">
    <citation type="journal article" date="2014" name="Int. J. Syst. Evol. Microbiol.">
        <title>Nitrososphaera viennensis gen. nov., sp. nov., an aerobic and mesophilic, ammonia-oxidizing archaeon from soil and a member of the archaeal phylum Thaumarchaeota.</title>
        <authorList>
            <person name="Stieglmeier M."/>
            <person name="Klingl A."/>
            <person name="Alves R.J."/>
            <person name="Rittmann S.K."/>
            <person name="Melcher M."/>
            <person name="Leisch N."/>
            <person name="Schleper C."/>
        </authorList>
    </citation>
    <scope>NUCLEOTIDE SEQUENCE [LARGE SCALE GENOMIC DNA]</scope>
    <source>
        <strain evidence="1">EN76</strain>
    </source>
</reference>
<dbReference type="Proteomes" id="UP000027093">
    <property type="component" value="Chromosome"/>
</dbReference>
<keyword evidence="2" id="KW-1185">Reference proteome</keyword>
<evidence type="ECO:0000313" key="1">
    <source>
        <dbReference type="EMBL" id="AIC14377.1"/>
    </source>
</evidence>
<dbReference type="EMBL" id="CP007536">
    <property type="protein sequence ID" value="AIC14377.1"/>
    <property type="molecule type" value="Genomic_DNA"/>
</dbReference>
<organism evidence="1 2">
    <name type="scientific">Nitrososphaera viennensis EN76</name>
    <dbReference type="NCBI Taxonomy" id="926571"/>
    <lineage>
        <taxon>Archaea</taxon>
        <taxon>Nitrososphaerota</taxon>
        <taxon>Nitrososphaeria</taxon>
        <taxon>Nitrososphaerales</taxon>
        <taxon>Nitrososphaeraceae</taxon>
        <taxon>Nitrososphaera</taxon>
    </lineage>
</organism>
<proteinExistence type="predicted"/>
<dbReference type="KEGG" id="nvn:NVIE_001940"/>
<sequence>MAAAIIMDMATRPDFVEDIIRLLLKHPLGYMLCAEILVIQRSMERLYPAHNRMADIVVE</sequence>
<name>A0A060HMH7_9ARCH</name>
<protein>
    <submittedName>
        <fullName evidence="1">Uncharacterized protein</fullName>
    </submittedName>
</protein>
<accession>A0A060HMH7</accession>
<dbReference type="HOGENOM" id="CLU_2949430_0_0_2"/>
<evidence type="ECO:0000313" key="2">
    <source>
        <dbReference type="Proteomes" id="UP000027093"/>
    </source>
</evidence>
<dbReference type="AlphaFoldDB" id="A0A060HMH7"/>